<dbReference type="Gene3D" id="3.80.10.10">
    <property type="entry name" value="Ribonuclease Inhibitor"/>
    <property type="match status" value="1"/>
</dbReference>
<organism evidence="1 2">
    <name type="scientific">Flemingia macrophylla</name>
    <dbReference type="NCBI Taxonomy" id="520843"/>
    <lineage>
        <taxon>Eukaryota</taxon>
        <taxon>Viridiplantae</taxon>
        <taxon>Streptophyta</taxon>
        <taxon>Embryophyta</taxon>
        <taxon>Tracheophyta</taxon>
        <taxon>Spermatophyta</taxon>
        <taxon>Magnoliopsida</taxon>
        <taxon>eudicotyledons</taxon>
        <taxon>Gunneridae</taxon>
        <taxon>Pentapetalae</taxon>
        <taxon>rosids</taxon>
        <taxon>fabids</taxon>
        <taxon>Fabales</taxon>
        <taxon>Fabaceae</taxon>
        <taxon>Papilionoideae</taxon>
        <taxon>50 kb inversion clade</taxon>
        <taxon>NPAAA clade</taxon>
        <taxon>indigoferoid/millettioid clade</taxon>
        <taxon>Phaseoleae</taxon>
        <taxon>Flemingia</taxon>
    </lineage>
</organism>
<reference evidence="1 2" key="1">
    <citation type="submission" date="2024-08" db="EMBL/GenBank/DDBJ databases">
        <title>Insights into the chromosomal genome structure of Flemingia macrophylla.</title>
        <authorList>
            <person name="Ding Y."/>
            <person name="Zhao Y."/>
            <person name="Bi W."/>
            <person name="Wu M."/>
            <person name="Zhao G."/>
            <person name="Gong Y."/>
            <person name="Li W."/>
            <person name="Zhang P."/>
        </authorList>
    </citation>
    <scope>NUCLEOTIDE SEQUENCE [LARGE SCALE GENOMIC DNA]</scope>
    <source>
        <strain evidence="1">DYQJB</strain>
        <tissue evidence="1">Leaf</tissue>
    </source>
</reference>
<dbReference type="Proteomes" id="UP001603857">
    <property type="component" value="Unassembled WGS sequence"/>
</dbReference>
<name>A0ABD1LPN3_9FABA</name>
<evidence type="ECO:0000313" key="2">
    <source>
        <dbReference type="Proteomes" id="UP001603857"/>
    </source>
</evidence>
<comment type="caution">
    <text evidence="1">The sequence shown here is derived from an EMBL/GenBank/DDBJ whole genome shotgun (WGS) entry which is preliminary data.</text>
</comment>
<dbReference type="EMBL" id="JBGMDY010000008">
    <property type="protein sequence ID" value="KAL2325483.1"/>
    <property type="molecule type" value="Genomic_DNA"/>
</dbReference>
<accession>A0ABD1LPN3</accession>
<evidence type="ECO:0000313" key="1">
    <source>
        <dbReference type="EMBL" id="KAL2325483.1"/>
    </source>
</evidence>
<keyword evidence="2" id="KW-1185">Reference proteome</keyword>
<gene>
    <name evidence="1" type="ORF">Fmac_024541</name>
</gene>
<dbReference type="SUPFAM" id="SSF52058">
    <property type="entry name" value="L domain-like"/>
    <property type="match status" value="1"/>
</dbReference>
<proteinExistence type="predicted"/>
<sequence>MLLHLKSSVTDPAGLLSIWIIAKGPNSAHYSWSNILCMETPAFSMAGGGARLGSGIWFVSGESTVACSIVFLGNCGRLRTLLSYSNLLEKDTPVELWKLKSLEVLDVSKNTLNDFVPKELGSCSKLAVLVLLNLFV</sequence>
<protein>
    <submittedName>
        <fullName evidence="1">Uncharacterized protein</fullName>
    </submittedName>
</protein>
<dbReference type="AlphaFoldDB" id="A0ABD1LPN3"/>
<dbReference type="InterPro" id="IPR032675">
    <property type="entry name" value="LRR_dom_sf"/>
</dbReference>